<organism evidence="2 3">
    <name type="scientific">Lactobacillus helveticus CIRM-BIA 953</name>
    <dbReference type="NCBI Taxonomy" id="1226335"/>
    <lineage>
        <taxon>Bacteria</taxon>
        <taxon>Bacillati</taxon>
        <taxon>Bacillota</taxon>
        <taxon>Bacilli</taxon>
        <taxon>Lactobacillales</taxon>
        <taxon>Lactobacillaceae</taxon>
        <taxon>Lactobacillus</taxon>
    </lineage>
</organism>
<evidence type="ECO:0008006" key="4">
    <source>
        <dbReference type="Google" id="ProtNLM"/>
    </source>
</evidence>
<gene>
    <name evidence="1" type="ORF">LHCIRMBIA953_02520</name>
    <name evidence="2" type="ORF">LHCIRMBIA953_02604</name>
</gene>
<comment type="caution">
    <text evidence="2">The sequence shown here is derived from an EMBL/GenBank/DDBJ whole genome shotgun (WGS) entry which is preliminary data.</text>
</comment>
<dbReference type="RefSeq" id="WP_023061907.1">
    <property type="nucleotide sequence ID" value="NZ_CBUH010000169.1"/>
</dbReference>
<proteinExistence type="predicted"/>
<dbReference type="EMBL" id="CBUH010000169">
    <property type="protein sequence ID" value="CDI43251.1"/>
    <property type="molecule type" value="Genomic_DNA"/>
</dbReference>
<reference evidence="2 3" key="1">
    <citation type="submission" date="2013-09" db="EMBL/GenBank/DDBJ databases">
        <title>Draft Genome Sequence of five Lactobacillus helveticus strains CIRM-BIA 101T, 103, 104, 951 and 953 isolated from milk product.</title>
        <authorList>
            <person name="Valence F."/>
            <person name="Chuat V."/>
            <person name="Ma L."/>
            <person name="Creno S."/>
            <person name="Falentin H."/>
            <person name="Lortal S."/>
            <person name="Bizet C."/>
            <person name="Clermont D."/>
            <person name="Loux V."/>
            <person name="Bouchier C."/>
            <person name="Cousin S."/>
        </authorList>
    </citation>
    <scope>NUCLEOTIDE SEQUENCE [LARGE SCALE GENOMIC DNA]</scope>
    <source>
        <strain evidence="2 3">CIRM-BIA 953</strain>
    </source>
</reference>
<evidence type="ECO:0000313" key="1">
    <source>
        <dbReference type="EMBL" id="CDI43251.1"/>
    </source>
</evidence>
<evidence type="ECO:0000313" key="2">
    <source>
        <dbReference type="EMBL" id="CDI43333.1"/>
    </source>
</evidence>
<name>U4QFD9_LACHE</name>
<dbReference type="EMBL" id="CBUH010000169">
    <property type="protein sequence ID" value="CDI43333.1"/>
    <property type="molecule type" value="Genomic_DNA"/>
</dbReference>
<evidence type="ECO:0000313" key="3">
    <source>
        <dbReference type="Proteomes" id="UP000017243"/>
    </source>
</evidence>
<accession>U4QFD9</accession>
<dbReference type="AlphaFoldDB" id="U4QFD9"/>
<protein>
    <recommendedName>
        <fullName evidence="4">Phage protein</fullName>
    </recommendedName>
</protein>
<sequence>MDGLINQQIIFDFVRKLTDDFLQKNKPLPRTAKLTKEIRENLFHGKGTEWIRVFVFDKYPEVDERNGGWVLNPRRSAYGTTTTILVKPAIKWLDEHEYEIDWNEKLAN</sequence>
<dbReference type="Proteomes" id="UP000017243">
    <property type="component" value="Unassembled WGS sequence"/>
</dbReference>